<evidence type="ECO:0000259" key="3">
    <source>
        <dbReference type="Pfam" id="PF16344"/>
    </source>
</evidence>
<keyword evidence="1" id="KW-0472">Membrane</keyword>
<dbReference type="PANTHER" id="PTHR30273:SF2">
    <property type="entry name" value="PROTEIN FECR"/>
    <property type="match status" value="1"/>
</dbReference>
<name>A0A5B8W6K7_9SPHI</name>
<feature type="domain" description="Protein FecR C-terminal" evidence="3">
    <location>
        <begin position="281"/>
        <end position="347"/>
    </location>
</feature>
<feature type="domain" description="FecR protein" evidence="2">
    <location>
        <begin position="141"/>
        <end position="233"/>
    </location>
</feature>
<dbReference type="PANTHER" id="PTHR30273">
    <property type="entry name" value="PERIPLASMIC SIGNAL SENSOR AND SIGMA FACTOR ACTIVATOR FECR-RELATED"/>
    <property type="match status" value="1"/>
</dbReference>
<evidence type="ECO:0000313" key="4">
    <source>
        <dbReference type="EMBL" id="QEC79504.1"/>
    </source>
</evidence>
<feature type="transmembrane region" description="Helical" evidence="1">
    <location>
        <begin position="96"/>
        <end position="116"/>
    </location>
</feature>
<sequence>MDYSSYQTEDFLTDDSFVAYCYAENAEAIAKWENILAQNPDIGKKMDDARELCLLLSIKVGAAEKAAGLERLKSALEETVEAEQPEGRIIGLRNYFMRWMAVAAALLIMAGAFGVYQLNTNATGAALYSAANDHNYTLIGQTGAGERKFIRLPDGSTALLNGATSLKIATDYNAHNRHLLLSGEAFFSVTKNKHKPFVVITGKTATTALGTSFKVESYSGAGVASVMLSTGKVKVECTQPDLEVADVTLIPGQKATLFKGDKVFTQTNFNANDLQNWINRKLVFKSANLVEIAMKMKAMYGIVIAPVDKAGDSISFTGEFSGKSIAEVLDAIGFTNHFTYKQDGNVIKLIF</sequence>
<protein>
    <submittedName>
        <fullName evidence="4">DUF4974 domain-containing protein</fullName>
    </submittedName>
</protein>
<gene>
    <name evidence="4" type="ORF">FSB76_27440</name>
</gene>
<dbReference type="InterPro" id="IPR032508">
    <property type="entry name" value="FecR_C"/>
</dbReference>
<dbReference type="Gene3D" id="2.60.120.1440">
    <property type="match status" value="1"/>
</dbReference>
<accession>A0A5B8W6K7</accession>
<dbReference type="OrthoDB" id="1523735at2"/>
<dbReference type="Pfam" id="PF16344">
    <property type="entry name" value="FecR_C"/>
    <property type="match status" value="1"/>
</dbReference>
<dbReference type="Pfam" id="PF04773">
    <property type="entry name" value="FecR"/>
    <property type="match status" value="1"/>
</dbReference>
<dbReference type="Gene3D" id="3.55.50.30">
    <property type="match status" value="1"/>
</dbReference>
<dbReference type="InterPro" id="IPR006860">
    <property type="entry name" value="FecR"/>
</dbReference>
<keyword evidence="1" id="KW-0812">Transmembrane</keyword>
<dbReference type="PIRSF" id="PIRSF018266">
    <property type="entry name" value="FecR"/>
    <property type="match status" value="1"/>
</dbReference>
<keyword evidence="1" id="KW-1133">Transmembrane helix</keyword>
<evidence type="ECO:0000259" key="2">
    <source>
        <dbReference type="Pfam" id="PF04773"/>
    </source>
</evidence>
<dbReference type="InterPro" id="IPR012373">
    <property type="entry name" value="Ferrdict_sens_TM"/>
</dbReference>
<dbReference type="AlphaFoldDB" id="A0A5B8W6K7"/>
<evidence type="ECO:0000256" key="1">
    <source>
        <dbReference type="SAM" id="Phobius"/>
    </source>
</evidence>
<dbReference type="KEGG" id="mgk:FSB76_27440"/>
<keyword evidence="5" id="KW-1185">Reference proteome</keyword>
<proteinExistence type="predicted"/>
<dbReference type="Proteomes" id="UP000321362">
    <property type="component" value="Chromosome"/>
</dbReference>
<organism evidence="4 5">
    <name type="scientific">Mucilaginibacter ginsenosidivorax</name>
    <dbReference type="NCBI Taxonomy" id="862126"/>
    <lineage>
        <taxon>Bacteria</taxon>
        <taxon>Pseudomonadati</taxon>
        <taxon>Bacteroidota</taxon>
        <taxon>Sphingobacteriia</taxon>
        <taxon>Sphingobacteriales</taxon>
        <taxon>Sphingobacteriaceae</taxon>
        <taxon>Mucilaginibacter</taxon>
    </lineage>
</organism>
<dbReference type="RefSeq" id="WP_147059169.1">
    <property type="nucleotide sequence ID" value="NZ_CP042437.1"/>
</dbReference>
<dbReference type="EMBL" id="CP042437">
    <property type="protein sequence ID" value="QEC79504.1"/>
    <property type="molecule type" value="Genomic_DNA"/>
</dbReference>
<evidence type="ECO:0000313" key="5">
    <source>
        <dbReference type="Proteomes" id="UP000321362"/>
    </source>
</evidence>
<reference evidence="4 5" key="1">
    <citation type="journal article" date="2013" name="J. Microbiol.">
        <title>Mucilaginibacter ginsenosidivorax sp. nov., with ginsenoside converting activity isolated from sediment.</title>
        <authorList>
            <person name="Kim J.K."/>
            <person name="Choi T.E."/>
            <person name="Liu Q.M."/>
            <person name="Park H.Y."/>
            <person name="Yi T.H."/>
            <person name="Yoon M.H."/>
            <person name="Kim S.C."/>
            <person name="Im W.T."/>
        </authorList>
    </citation>
    <scope>NUCLEOTIDE SEQUENCE [LARGE SCALE GENOMIC DNA]</scope>
    <source>
        <strain evidence="4 5">KHI28</strain>
    </source>
</reference>
<dbReference type="GO" id="GO:0016989">
    <property type="term" value="F:sigma factor antagonist activity"/>
    <property type="evidence" value="ECO:0007669"/>
    <property type="project" value="TreeGrafter"/>
</dbReference>